<keyword evidence="4" id="KW-1015">Disulfide bond</keyword>
<dbReference type="PANTHER" id="PTHR20963">
    <property type="entry name" value="MULTIPLE INOSITOL POLYPHOSPHATE PHOSPHATASE-RELATED"/>
    <property type="match status" value="1"/>
</dbReference>
<proteinExistence type="predicted"/>
<evidence type="ECO:0000313" key="6">
    <source>
        <dbReference type="EMBL" id="KII85147.1"/>
    </source>
</evidence>
<feature type="disulfide bond" evidence="4">
    <location>
        <begin position="240"/>
        <end position="253"/>
    </location>
</feature>
<feature type="disulfide bond" evidence="4">
    <location>
        <begin position="390"/>
        <end position="402"/>
    </location>
</feature>
<dbReference type="GO" id="GO:0003993">
    <property type="term" value="F:acid phosphatase activity"/>
    <property type="evidence" value="ECO:0007669"/>
    <property type="project" value="TreeGrafter"/>
</dbReference>
<dbReference type="CDD" id="cd07061">
    <property type="entry name" value="HP_HAP_like"/>
    <property type="match status" value="1"/>
</dbReference>
<name>A0A0C9SRZ7_PLICR</name>
<gene>
    <name evidence="6" type="ORF">PLICRDRAFT_45292</name>
</gene>
<dbReference type="AlphaFoldDB" id="A0A0C9SRZ7"/>
<dbReference type="InterPro" id="IPR033379">
    <property type="entry name" value="Acid_Pase_AS"/>
</dbReference>
<feature type="chain" id="PRO_5002220023" description="Phosphoglycerate mutase-like protein" evidence="5">
    <location>
        <begin position="21"/>
        <end position="433"/>
    </location>
</feature>
<evidence type="ECO:0000256" key="5">
    <source>
        <dbReference type="SAM" id="SignalP"/>
    </source>
</evidence>
<dbReference type="OrthoDB" id="6509975at2759"/>
<dbReference type="Proteomes" id="UP000053263">
    <property type="component" value="Unassembled WGS sequence"/>
</dbReference>
<protein>
    <recommendedName>
        <fullName evidence="8">Phosphoglycerate mutase-like protein</fullName>
    </recommendedName>
</protein>
<reference evidence="6 7" key="1">
    <citation type="submission" date="2014-06" db="EMBL/GenBank/DDBJ databases">
        <title>Evolutionary Origins and Diversification of the Mycorrhizal Mutualists.</title>
        <authorList>
            <consortium name="DOE Joint Genome Institute"/>
            <consortium name="Mycorrhizal Genomics Consortium"/>
            <person name="Kohler A."/>
            <person name="Kuo A."/>
            <person name="Nagy L.G."/>
            <person name="Floudas D."/>
            <person name="Copeland A."/>
            <person name="Barry K.W."/>
            <person name="Cichocki N."/>
            <person name="Veneault-Fourrey C."/>
            <person name="LaButti K."/>
            <person name="Lindquist E.A."/>
            <person name="Lipzen A."/>
            <person name="Lundell T."/>
            <person name="Morin E."/>
            <person name="Murat C."/>
            <person name="Riley R."/>
            <person name="Ohm R."/>
            <person name="Sun H."/>
            <person name="Tunlid A."/>
            <person name="Henrissat B."/>
            <person name="Grigoriev I.V."/>
            <person name="Hibbett D.S."/>
            <person name="Martin F."/>
        </authorList>
    </citation>
    <scope>NUCLEOTIDE SEQUENCE [LARGE SCALE GENOMIC DNA]</scope>
    <source>
        <strain evidence="6 7">FD-325 SS-3</strain>
    </source>
</reference>
<evidence type="ECO:0000256" key="4">
    <source>
        <dbReference type="PIRSR" id="PIRSR000894-2"/>
    </source>
</evidence>
<feature type="signal peptide" evidence="5">
    <location>
        <begin position="1"/>
        <end position="20"/>
    </location>
</feature>
<dbReference type="PANTHER" id="PTHR20963:SF42">
    <property type="entry name" value="PHOSPHOGLYCERATE MUTASE-LIKE PROTEIN"/>
    <property type="match status" value="1"/>
</dbReference>
<dbReference type="Pfam" id="PF00328">
    <property type="entry name" value="His_Phos_2"/>
    <property type="match status" value="1"/>
</dbReference>
<dbReference type="EMBL" id="KN832568">
    <property type="protein sequence ID" value="KII85147.1"/>
    <property type="molecule type" value="Genomic_DNA"/>
</dbReference>
<keyword evidence="2" id="KW-0325">Glycoprotein</keyword>
<evidence type="ECO:0000256" key="2">
    <source>
        <dbReference type="ARBA" id="ARBA00023180"/>
    </source>
</evidence>
<feature type="active site" description="Proton donor" evidence="3">
    <location>
        <position position="317"/>
    </location>
</feature>
<feature type="disulfide bond" evidence="4">
    <location>
        <begin position="51"/>
        <end position="367"/>
    </location>
</feature>
<dbReference type="PIRSF" id="PIRSF000894">
    <property type="entry name" value="Acid_phosphatase"/>
    <property type="match status" value="1"/>
</dbReference>
<accession>A0A0C9SRZ7</accession>
<evidence type="ECO:0008006" key="8">
    <source>
        <dbReference type="Google" id="ProtNLM"/>
    </source>
</evidence>
<dbReference type="PROSITE" id="PS00616">
    <property type="entry name" value="HIS_ACID_PHOSPHAT_1"/>
    <property type="match status" value="1"/>
</dbReference>
<organism evidence="6 7">
    <name type="scientific">Plicaturopsis crispa FD-325 SS-3</name>
    <dbReference type="NCBI Taxonomy" id="944288"/>
    <lineage>
        <taxon>Eukaryota</taxon>
        <taxon>Fungi</taxon>
        <taxon>Dikarya</taxon>
        <taxon>Basidiomycota</taxon>
        <taxon>Agaricomycotina</taxon>
        <taxon>Agaricomycetes</taxon>
        <taxon>Agaricomycetidae</taxon>
        <taxon>Amylocorticiales</taxon>
        <taxon>Amylocorticiaceae</taxon>
        <taxon>Plicatura</taxon>
        <taxon>Plicaturopsis crispa</taxon>
    </lineage>
</organism>
<keyword evidence="7" id="KW-1185">Reference proteome</keyword>
<dbReference type="InterPro" id="IPR000560">
    <property type="entry name" value="His_Pase_clade-2"/>
</dbReference>
<evidence type="ECO:0000256" key="1">
    <source>
        <dbReference type="ARBA" id="ARBA00022801"/>
    </source>
</evidence>
<dbReference type="InterPro" id="IPR016274">
    <property type="entry name" value="Histidine_acid_Pase_euk"/>
</dbReference>
<keyword evidence="1" id="KW-0378">Hydrolase</keyword>
<dbReference type="Gene3D" id="3.40.50.1240">
    <property type="entry name" value="Phosphoglycerate mutase-like"/>
    <property type="match status" value="1"/>
</dbReference>
<keyword evidence="5" id="KW-0732">Signal</keyword>
<sequence length="433" mass="47333">MFFRSFLSVSLVSWVGVVVAADSAWQHLGNLSPYQKAPLPSGVKADLPDDCTVDQVMLMHRHGSRYPLVTELPFIQGLQYKLGNASDALAKAKLPSNLQFLKKGYTTTLGVNDLTAPGRQQLFNHGVEFRLKYPNLQASSVLAGGQDRVIESAQWFSQGYFGRTWPTLNETEFSTLPENNVTISWITPMDTCPLWQYAYGNNATVTWGAVYLPPITKRLNNVLPHTNLTDDDTHGALFACAYDLAAHGVSPWCDAFTEKEIADFEYELDLLMDGAFGYNLPSPMGPMLGTLFVNKLIERFSNSTGNASAVYLEFGHDTTIDQALAALGLAKDSPPLPASGPVPANRKFKTSIQVPFAAQMVWEKFSCTSSAKDAQIRLVLNESPLPLSACAKSSFDKSHGSCSYDSFVKANSYSTSTQWGSAAWNKTCGVAAF</sequence>
<dbReference type="SUPFAM" id="SSF53254">
    <property type="entry name" value="Phosphoglycerate mutase-like"/>
    <property type="match status" value="1"/>
</dbReference>
<evidence type="ECO:0000256" key="3">
    <source>
        <dbReference type="PIRSR" id="PIRSR000894-1"/>
    </source>
</evidence>
<evidence type="ECO:0000313" key="7">
    <source>
        <dbReference type="Proteomes" id="UP000053263"/>
    </source>
</evidence>
<dbReference type="InterPro" id="IPR029033">
    <property type="entry name" value="His_PPase_superfam"/>
</dbReference>
<feature type="active site" description="Nucleophile" evidence="3">
    <location>
        <position position="62"/>
    </location>
</feature>
<dbReference type="HOGENOM" id="CLU_020880_3_2_1"/>